<gene>
    <name evidence="1" type="ORF">7S3_9</name>
</gene>
<proteinExistence type="predicted"/>
<organism evidence="1">
    <name type="scientific">uncultured Caudovirales phage</name>
    <dbReference type="NCBI Taxonomy" id="2100421"/>
    <lineage>
        <taxon>Viruses</taxon>
        <taxon>Duplodnaviria</taxon>
        <taxon>Heunggongvirae</taxon>
        <taxon>Uroviricota</taxon>
        <taxon>Caudoviricetes</taxon>
        <taxon>Peduoviridae</taxon>
        <taxon>Maltschvirus</taxon>
        <taxon>Maltschvirus maltsch</taxon>
    </lineage>
</organism>
<sequence>MSAYTYKPNRKGMAAYLSTSGELRRHLAHKGEMAIALYRAGVKRKTGRNAREVRYQTTVGGKRKDRMIGEVIAYAPYSAFREWGTVYNDAERNLRSVARKIGSL</sequence>
<evidence type="ECO:0000313" key="1">
    <source>
        <dbReference type="EMBL" id="ASN69187.1"/>
    </source>
</evidence>
<reference evidence="1" key="1">
    <citation type="submission" date="2017-06" db="EMBL/GenBank/DDBJ databases">
        <title>Novel phages from South African skin metaviromes.</title>
        <authorList>
            <person name="van Zyl L.J."/>
            <person name="Abrahams Y."/>
            <person name="Stander E.A."/>
            <person name="Kirby B.M."/>
            <person name="Clavaud C."/>
            <person name="Farcet C."/>
            <person name="Breton L."/>
            <person name="Trindade M.I."/>
        </authorList>
    </citation>
    <scope>NUCLEOTIDE SEQUENCE</scope>
</reference>
<name>A0A2H4J767_9CAUD</name>
<accession>A0A2H4J767</accession>
<dbReference type="EMBL" id="MF417887">
    <property type="protein sequence ID" value="ASN69187.1"/>
    <property type="molecule type" value="Genomic_DNA"/>
</dbReference>
<protein>
    <submittedName>
        <fullName evidence="1">Uncharacterized protein</fullName>
    </submittedName>
</protein>